<organism evidence="2 3">
    <name type="scientific">Prochlorococcus marinus str. MIT 9116</name>
    <dbReference type="NCBI Taxonomy" id="167544"/>
    <lineage>
        <taxon>Bacteria</taxon>
        <taxon>Bacillati</taxon>
        <taxon>Cyanobacteriota</taxon>
        <taxon>Cyanophyceae</taxon>
        <taxon>Synechococcales</taxon>
        <taxon>Prochlorococcaceae</taxon>
        <taxon>Prochlorococcus</taxon>
    </lineage>
</organism>
<dbReference type="InterPro" id="IPR011792">
    <property type="entry name" value="GshA_cyano"/>
</dbReference>
<evidence type="ECO:0008006" key="4">
    <source>
        <dbReference type="Google" id="ProtNLM"/>
    </source>
</evidence>
<dbReference type="InterPro" id="IPR050141">
    <property type="entry name" value="GCL_type2/YbdK_subfam"/>
</dbReference>
<sequence length="372" mass="43224">MSKVNLFKGFEVELFTGSLNSHIGLSADIEKNFANFVKEPDNRNVEYITTPEKDYKFLYEQLLTPRKNLRKWLKNKRLTIIPSSTLCFKHDMQLQRSDIDNVYHQFIQDNYGTSIATSSVHINIGIDNLDKLFAAIRLIRSEAALYLSISASSPFLNNKITDNHSQRWIQFPKTPSKVPFFVNHNSYIDWMEENMANKNMQNIRHFWSSIRPNGPQRPLILDRLELRICDFVHDINLLLGITAMLELRILHLFENINTLDPLTASVFSIDQLSEICDQNEINAARDSLNSDLIHWQHGKKVVCREWIQNLLSDLSSIAEKLNMKHLLKPIYKVLEEGNQSMKWINQYEKGLSIEQIMKISIDDMIKNEDGSV</sequence>
<accession>A0A0A1ZU10</accession>
<dbReference type="OrthoDB" id="569147at2"/>
<dbReference type="InterPro" id="IPR014746">
    <property type="entry name" value="Gln_synth/guanido_kin_cat_dom"/>
</dbReference>
<dbReference type="EMBL" id="JNAJ01000012">
    <property type="protein sequence ID" value="KGF91754.1"/>
    <property type="molecule type" value="Genomic_DNA"/>
</dbReference>
<dbReference type="Pfam" id="PF04107">
    <property type="entry name" value="GCS2"/>
    <property type="match status" value="1"/>
</dbReference>
<dbReference type="PANTHER" id="PTHR36510:SF1">
    <property type="entry name" value="GLUTAMATE--CYSTEINE LIGASE 2-RELATED"/>
    <property type="match status" value="1"/>
</dbReference>
<evidence type="ECO:0000256" key="1">
    <source>
        <dbReference type="ARBA" id="ARBA00048819"/>
    </source>
</evidence>
<comment type="caution">
    <text evidence="2">The sequence shown here is derived from an EMBL/GenBank/DDBJ whole genome shotgun (WGS) entry which is preliminary data.</text>
</comment>
<dbReference type="AlphaFoldDB" id="A0A0A1ZU10"/>
<evidence type="ECO:0000313" key="2">
    <source>
        <dbReference type="EMBL" id="KGF91754.1"/>
    </source>
</evidence>
<proteinExistence type="predicted"/>
<evidence type="ECO:0000313" key="3">
    <source>
        <dbReference type="Proteomes" id="UP000030491"/>
    </source>
</evidence>
<dbReference type="NCBIfam" id="TIGR02048">
    <property type="entry name" value="gshA_cyano"/>
    <property type="match status" value="1"/>
</dbReference>
<dbReference type="GO" id="GO:0004357">
    <property type="term" value="F:glutamate-cysteine ligase activity"/>
    <property type="evidence" value="ECO:0007669"/>
    <property type="project" value="UniProtKB-EC"/>
</dbReference>
<comment type="catalytic activity">
    <reaction evidence="1">
        <text>L-cysteine + L-glutamate + ATP = gamma-L-glutamyl-L-cysteine + ADP + phosphate + H(+)</text>
        <dbReference type="Rhea" id="RHEA:13285"/>
        <dbReference type="ChEBI" id="CHEBI:15378"/>
        <dbReference type="ChEBI" id="CHEBI:29985"/>
        <dbReference type="ChEBI" id="CHEBI:30616"/>
        <dbReference type="ChEBI" id="CHEBI:35235"/>
        <dbReference type="ChEBI" id="CHEBI:43474"/>
        <dbReference type="ChEBI" id="CHEBI:58173"/>
        <dbReference type="ChEBI" id="CHEBI:456216"/>
        <dbReference type="EC" id="6.3.2.2"/>
    </reaction>
</comment>
<protein>
    <recommendedName>
        <fullName evidence="4">Glutamate--cysteine ligase</fullName>
    </recommendedName>
</protein>
<gene>
    <name evidence="2" type="ORF">EU93_0901</name>
</gene>
<dbReference type="SUPFAM" id="SSF55931">
    <property type="entry name" value="Glutamine synthetase/guanido kinase"/>
    <property type="match status" value="1"/>
</dbReference>
<name>A0A0A1ZU10_PROMR</name>
<dbReference type="PANTHER" id="PTHR36510">
    <property type="entry name" value="GLUTAMATE--CYSTEINE LIGASE 2-RELATED"/>
    <property type="match status" value="1"/>
</dbReference>
<dbReference type="Proteomes" id="UP000030491">
    <property type="component" value="Unassembled WGS sequence"/>
</dbReference>
<dbReference type="RefSeq" id="WP_032513728.1">
    <property type="nucleotide sequence ID" value="NZ_JNAJ01000012.1"/>
</dbReference>
<reference evidence="3" key="1">
    <citation type="journal article" date="2014" name="Sci. Data">
        <title>Genomes of diverse isolates of the marine cyanobacterium Prochlorococcus.</title>
        <authorList>
            <person name="Biller S."/>
            <person name="Berube P."/>
            <person name="Thompson J."/>
            <person name="Kelly L."/>
            <person name="Roggensack S."/>
            <person name="Awad L."/>
            <person name="Roache-Johnson K."/>
            <person name="Ding H."/>
            <person name="Giovannoni S.J."/>
            <person name="Moore L.R."/>
            <person name="Chisholm S.W."/>
        </authorList>
    </citation>
    <scope>NUCLEOTIDE SEQUENCE [LARGE SCALE GENOMIC DNA]</scope>
</reference>
<dbReference type="InterPro" id="IPR006336">
    <property type="entry name" value="GCS2"/>
</dbReference>
<dbReference type="GO" id="GO:0042398">
    <property type="term" value="P:modified amino acid biosynthetic process"/>
    <property type="evidence" value="ECO:0007669"/>
    <property type="project" value="InterPro"/>
</dbReference>
<dbReference type="Gene3D" id="3.30.590.20">
    <property type="match status" value="1"/>
</dbReference>